<organism evidence="4 5">
    <name type="scientific">Enterovibrio nigricans DSM 22720</name>
    <dbReference type="NCBI Taxonomy" id="1121868"/>
    <lineage>
        <taxon>Bacteria</taxon>
        <taxon>Pseudomonadati</taxon>
        <taxon>Pseudomonadota</taxon>
        <taxon>Gammaproteobacteria</taxon>
        <taxon>Vibrionales</taxon>
        <taxon>Vibrionaceae</taxon>
        <taxon>Enterovibrio</taxon>
    </lineage>
</organism>
<dbReference type="Pfam" id="PF13561">
    <property type="entry name" value="adh_short_C2"/>
    <property type="match status" value="1"/>
</dbReference>
<accession>A0A1T4VLH7</accession>
<reference evidence="5" key="1">
    <citation type="submission" date="2017-02" db="EMBL/GenBank/DDBJ databases">
        <authorList>
            <person name="Varghese N."/>
            <person name="Submissions S."/>
        </authorList>
    </citation>
    <scope>NUCLEOTIDE SEQUENCE [LARGE SCALE GENOMIC DNA]</scope>
    <source>
        <strain evidence="5">DSM 22720</strain>
    </source>
</reference>
<dbReference type="GO" id="GO:0006633">
    <property type="term" value="P:fatty acid biosynthetic process"/>
    <property type="evidence" value="ECO:0007669"/>
    <property type="project" value="TreeGrafter"/>
</dbReference>
<evidence type="ECO:0000313" key="5">
    <source>
        <dbReference type="Proteomes" id="UP000190162"/>
    </source>
</evidence>
<dbReference type="AlphaFoldDB" id="A0A1T4VLH7"/>
<dbReference type="InterPro" id="IPR002347">
    <property type="entry name" value="SDR_fam"/>
</dbReference>
<dbReference type="InterPro" id="IPR020904">
    <property type="entry name" value="Sc_DH/Rdtase_CS"/>
</dbReference>
<dbReference type="Gene3D" id="3.40.50.720">
    <property type="entry name" value="NAD(P)-binding Rossmann-like Domain"/>
    <property type="match status" value="1"/>
</dbReference>
<dbReference type="GO" id="GO:0048038">
    <property type="term" value="F:quinone binding"/>
    <property type="evidence" value="ECO:0007669"/>
    <property type="project" value="TreeGrafter"/>
</dbReference>
<feature type="domain" description="Ketoreductase" evidence="3">
    <location>
        <begin position="7"/>
        <end position="192"/>
    </location>
</feature>
<evidence type="ECO:0000256" key="2">
    <source>
        <dbReference type="ARBA" id="ARBA00023002"/>
    </source>
</evidence>
<dbReference type="PANTHER" id="PTHR42760">
    <property type="entry name" value="SHORT-CHAIN DEHYDROGENASES/REDUCTASES FAMILY MEMBER"/>
    <property type="match status" value="1"/>
</dbReference>
<dbReference type="RefSeq" id="WP_078754133.1">
    <property type="nucleotide sequence ID" value="NZ_FUXU01000081.1"/>
</dbReference>
<evidence type="ECO:0000256" key="1">
    <source>
        <dbReference type="ARBA" id="ARBA00006484"/>
    </source>
</evidence>
<dbReference type="InterPro" id="IPR036291">
    <property type="entry name" value="NAD(P)-bd_dom_sf"/>
</dbReference>
<dbReference type="GO" id="GO:0016616">
    <property type="term" value="F:oxidoreductase activity, acting on the CH-OH group of donors, NAD or NADP as acceptor"/>
    <property type="evidence" value="ECO:0007669"/>
    <property type="project" value="TreeGrafter"/>
</dbReference>
<gene>
    <name evidence="4" type="ORF">SAMN02745132_03995</name>
</gene>
<dbReference type="CDD" id="cd05233">
    <property type="entry name" value="SDR_c"/>
    <property type="match status" value="1"/>
</dbReference>
<dbReference type="FunFam" id="3.40.50.720:FF:000084">
    <property type="entry name" value="Short-chain dehydrogenase reductase"/>
    <property type="match status" value="1"/>
</dbReference>
<dbReference type="OrthoDB" id="8613661at2"/>
<proteinExistence type="inferred from homology"/>
<dbReference type="SUPFAM" id="SSF51735">
    <property type="entry name" value="NAD(P)-binding Rossmann-fold domains"/>
    <property type="match status" value="1"/>
</dbReference>
<dbReference type="SMART" id="SM00822">
    <property type="entry name" value="PKS_KR"/>
    <property type="match status" value="1"/>
</dbReference>
<dbReference type="InterPro" id="IPR057326">
    <property type="entry name" value="KR_dom"/>
</dbReference>
<evidence type="ECO:0000259" key="3">
    <source>
        <dbReference type="SMART" id="SM00822"/>
    </source>
</evidence>
<evidence type="ECO:0000313" key="4">
    <source>
        <dbReference type="EMBL" id="SKA65786.1"/>
    </source>
</evidence>
<comment type="similarity">
    <text evidence="1">Belongs to the short-chain dehydrogenases/reductases (SDR) family.</text>
</comment>
<dbReference type="PROSITE" id="PS00061">
    <property type="entry name" value="ADH_SHORT"/>
    <property type="match status" value="1"/>
</dbReference>
<dbReference type="Proteomes" id="UP000190162">
    <property type="component" value="Unassembled WGS sequence"/>
</dbReference>
<dbReference type="PRINTS" id="PR00080">
    <property type="entry name" value="SDRFAMILY"/>
</dbReference>
<dbReference type="PRINTS" id="PR00081">
    <property type="entry name" value="GDHRDH"/>
</dbReference>
<keyword evidence="5" id="KW-1185">Reference proteome</keyword>
<dbReference type="PANTHER" id="PTHR42760:SF133">
    <property type="entry name" value="3-OXOACYL-[ACYL-CARRIER-PROTEIN] REDUCTASE"/>
    <property type="match status" value="1"/>
</dbReference>
<keyword evidence="2" id="KW-0560">Oxidoreductase</keyword>
<dbReference type="EMBL" id="FUXU01000081">
    <property type="protein sequence ID" value="SKA65786.1"/>
    <property type="molecule type" value="Genomic_DNA"/>
</dbReference>
<sequence>MFDLTGKTILVTGSCKGIGLAMAKSLYQQGAHVAITARQISAYPDVMRHFSDDSERVLLLNCDITTEASIEQAVESVVSWAGQINGCIANAGERGSGINVVDMPNECWQQNINTNLNGTFWTLKYAAREMKKQGVGGRLAATASVSAQKGNAGFADYGASKAAITALCRSLAVELARDKITVNCILPGWVETDMNQDVLSDRRLYESIRRLRIPMGHWATPEDIAPAAVYLMSAESGYQTGDTLTIDGGYTIF</sequence>
<protein>
    <recommendedName>
        <fullName evidence="3">Ketoreductase domain-containing protein</fullName>
    </recommendedName>
</protein>
<name>A0A1T4VLH7_9GAMM</name>